<dbReference type="RefSeq" id="WP_129834381.1">
    <property type="nucleotide sequence ID" value="NZ_CP035704.1"/>
</dbReference>
<dbReference type="EMBL" id="CP035704">
    <property type="protein sequence ID" value="QBB71409.1"/>
    <property type="molecule type" value="Genomic_DNA"/>
</dbReference>
<dbReference type="Proteomes" id="UP000291562">
    <property type="component" value="Chromosome"/>
</dbReference>
<protein>
    <submittedName>
        <fullName evidence="1">Uncharacterized protein</fullName>
    </submittedName>
</protein>
<sequence>MLSTTASAQNPLGWLVDKLPFVGDKKSADEAPPPPKDAPEAIAPIALSKGVPYRFGVRDTSPAMDFSEGKSHYRRIDLLRPLPFAALRIETITQGSGKSKSVLKPIVYVLDDAEKPRDTVKVDKLALDIRPLQATRLVSCVKLKNVQHFALASVADDKNSAFKGAARDKVDAPTKGGFYYATDGMQAAIAYARFGEVELTINELASEKDDCQ</sequence>
<evidence type="ECO:0000313" key="1">
    <source>
        <dbReference type="EMBL" id="QBB71409.1"/>
    </source>
</evidence>
<gene>
    <name evidence="1" type="ORF">ELE36_14180</name>
</gene>
<dbReference type="KEGG" id="xbc:ELE36_14180"/>
<evidence type="ECO:0000313" key="2">
    <source>
        <dbReference type="Proteomes" id="UP000291562"/>
    </source>
</evidence>
<reference evidence="1 2" key="1">
    <citation type="submission" date="2019-01" db="EMBL/GenBank/DDBJ databases">
        <title>Pseudolysobacter antarctica gen. nov., sp. nov., isolated from Fildes Peninsula, Antarctica.</title>
        <authorList>
            <person name="Wei Z."/>
            <person name="Peng F."/>
        </authorList>
    </citation>
    <scope>NUCLEOTIDE SEQUENCE [LARGE SCALE GENOMIC DNA]</scope>
    <source>
        <strain evidence="1 2">AQ6-296</strain>
    </source>
</reference>
<name>A0A411HLK5_9GAMM</name>
<organism evidence="1 2">
    <name type="scientific">Pseudolysobacter antarcticus</name>
    <dbReference type="NCBI Taxonomy" id="2511995"/>
    <lineage>
        <taxon>Bacteria</taxon>
        <taxon>Pseudomonadati</taxon>
        <taxon>Pseudomonadota</taxon>
        <taxon>Gammaproteobacteria</taxon>
        <taxon>Lysobacterales</taxon>
        <taxon>Rhodanobacteraceae</taxon>
        <taxon>Pseudolysobacter</taxon>
    </lineage>
</organism>
<accession>A0A411HLK5</accession>
<dbReference type="OrthoDB" id="5954419at2"/>
<dbReference type="AlphaFoldDB" id="A0A411HLK5"/>
<proteinExistence type="predicted"/>
<keyword evidence="2" id="KW-1185">Reference proteome</keyword>